<dbReference type="PANTHER" id="PTHR48083">
    <property type="entry name" value="MEDIUM-CHAIN SPECIFIC ACYL-COA DEHYDROGENASE, MITOCHONDRIAL-RELATED"/>
    <property type="match status" value="1"/>
</dbReference>
<dbReference type="AlphaFoldDB" id="A0A9E4MZ24"/>
<dbReference type="NCBIfam" id="NF007000">
    <property type="entry name" value="PRK09463.1"/>
    <property type="match status" value="1"/>
</dbReference>
<evidence type="ECO:0000256" key="1">
    <source>
        <dbReference type="ARBA" id="ARBA00001974"/>
    </source>
</evidence>
<evidence type="ECO:0000256" key="7">
    <source>
        <dbReference type="ARBA" id="ARBA00022630"/>
    </source>
</evidence>
<dbReference type="GO" id="GO:0005737">
    <property type="term" value="C:cytoplasm"/>
    <property type="evidence" value="ECO:0007669"/>
    <property type="project" value="TreeGrafter"/>
</dbReference>
<evidence type="ECO:0000313" key="17">
    <source>
        <dbReference type="EMBL" id="MCG7937265.1"/>
    </source>
</evidence>
<dbReference type="PANTHER" id="PTHR48083:SF33">
    <property type="entry name" value="ACYL-COENZYME A DEHYDROGENASE"/>
    <property type="match status" value="1"/>
</dbReference>
<dbReference type="Proteomes" id="UP000886687">
    <property type="component" value="Unassembled WGS sequence"/>
</dbReference>
<dbReference type="Pfam" id="PF02771">
    <property type="entry name" value="Acyl-CoA_dh_N"/>
    <property type="match status" value="1"/>
</dbReference>
<dbReference type="Gene3D" id="2.40.110.10">
    <property type="entry name" value="Butyryl-CoA Dehydrogenase, subunit A, domain 2"/>
    <property type="match status" value="1"/>
</dbReference>
<dbReference type="GO" id="GO:0050660">
    <property type="term" value="F:flavin adenine dinucleotide binding"/>
    <property type="evidence" value="ECO:0007669"/>
    <property type="project" value="InterPro"/>
</dbReference>
<dbReference type="EC" id="1.3.8.8" evidence="5"/>
<comment type="cofactor">
    <cofactor evidence="1">
        <name>FAD</name>
        <dbReference type="ChEBI" id="CHEBI:57692"/>
    </cofactor>
</comment>
<evidence type="ECO:0000256" key="13">
    <source>
        <dbReference type="SAM" id="Phobius"/>
    </source>
</evidence>
<keyword evidence="8" id="KW-0274">FAD</keyword>
<feature type="transmembrane region" description="Helical" evidence="13">
    <location>
        <begin position="35"/>
        <end position="63"/>
    </location>
</feature>
<dbReference type="InterPro" id="IPR050741">
    <property type="entry name" value="Acyl-CoA_dehydrogenase"/>
</dbReference>
<dbReference type="SUPFAM" id="SSF56645">
    <property type="entry name" value="Acyl-CoA dehydrogenase NM domain-like"/>
    <property type="match status" value="1"/>
</dbReference>
<dbReference type="InterPro" id="IPR009075">
    <property type="entry name" value="AcylCo_DH/oxidase_C"/>
</dbReference>
<protein>
    <recommendedName>
        <fullName evidence="6">Acyl-coenzyme A dehydrogenase</fullName>
        <ecNumber evidence="4">1.3.8.7</ecNumber>
        <ecNumber evidence="5">1.3.8.8</ecNumber>
    </recommendedName>
</protein>
<evidence type="ECO:0000256" key="10">
    <source>
        <dbReference type="ARBA" id="ARBA00047882"/>
    </source>
</evidence>
<evidence type="ECO:0000256" key="8">
    <source>
        <dbReference type="ARBA" id="ARBA00022827"/>
    </source>
</evidence>
<dbReference type="FunFam" id="1.10.540.10:FF:000004">
    <property type="entry name" value="Acyl-CoA dehydrogenase"/>
    <property type="match status" value="1"/>
</dbReference>
<evidence type="ECO:0000313" key="18">
    <source>
        <dbReference type="Proteomes" id="UP000886687"/>
    </source>
</evidence>
<evidence type="ECO:0000256" key="12">
    <source>
        <dbReference type="SAM" id="MobiDB-lite"/>
    </source>
</evidence>
<comment type="caution">
    <text evidence="17">The sequence shown here is derived from an EMBL/GenBank/DDBJ whole genome shotgun (WGS) entry which is preliminary data.</text>
</comment>
<dbReference type="GO" id="GO:0070991">
    <property type="term" value="F:medium-chain fatty acyl-CoA dehydrogenase activity"/>
    <property type="evidence" value="ECO:0007669"/>
    <property type="project" value="UniProtKB-EC"/>
</dbReference>
<sequence length="827" mass="90820">MALLGLILLLMTFWGLAYGSARAIVWIITPPVLLIALNLAGLVTPVGSLLVGLPYTVALIFYLMPEQRRQWISNPLLSAFRSVMPAISQTEKEALNAGNVWWDGALFSGQPNWQELIHQPACQLSEREQAFLDGPVDELCKMLDDWQITHEEKDLSPRIWEFIKTSGMFGMIIPESYGGLGFSAYAHSQVVMKVASRSITAAVTIMVPNSLGPAKLLLQYGTQEQKDRYLHKLATGEEIPCFALTSPKAGSDAGAIPDSGVVTYGNFQGKEVLGIRLNFEKRYITLAPIATLIGLAFKLEDPERLLSDDPLPGITVALVPRETAGIKIGKRHMPLDIPFQNGPIYGRDVFIPIDWVMGGADGAGQGWRMLMDSLSEGRGISLPALSTGAGKTASRYTGAYAAVRSQFNQPIGHFEGVEEALARIGGLTYQMDAARKLTLSALDSGETPSVISAIVKYHLTERYRQVINDAMDIQGGSGICLGPDNLFGRAYQAIPIGITVEGANILTRSMIIFGQGAIRAHPFVLKEFEAAENPDQQAGLIQFDSALFGHIGFVVTNFARTLWLGLTHGRLSESPKGGPMRRYFQRLNWMSASFALTTDLALMTLGGSLKRKERLSARLGDILSNLYIASACLKRFVEEGEKPEDVPLMQWALDDSLYRIQHALRGLLRNMPVRPLAWVMRVLIFPTGLPFHKPTDRLDHQVARALLSPGEVRDRLTHGVFTDDDPQQRIGQLEQAMHVVTKAIPLEKTLKRAKRAGQLHARELPEMIKEAIKLGILSESDKSLLAEAERLRSQVIEVNAFERLMPSGVSSGKQQSKVSTINKLGAA</sequence>
<dbReference type="NCBIfam" id="NF009586">
    <property type="entry name" value="PRK13026.1"/>
    <property type="match status" value="1"/>
</dbReference>
<dbReference type="InterPro" id="IPR013786">
    <property type="entry name" value="AcylCoA_DH/ox_N"/>
</dbReference>
<dbReference type="EMBL" id="JAEPDI010000001">
    <property type="protein sequence ID" value="MCG7937265.1"/>
    <property type="molecule type" value="Genomic_DNA"/>
</dbReference>
<feature type="domain" description="Acyl-CoA dehydrogenase/oxidase C-terminal" evidence="14">
    <location>
        <begin position="364"/>
        <end position="511"/>
    </location>
</feature>
<dbReference type="InterPro" id="IPR036250">
    <property type="entry name" value="AcylCo_DH-like_C"/>
</dbReference>
<accession>A0A9E4MZ24</accession>
<evidence type="ECO:0000256" key="9">
    <source>
        <dbReference type="ARBA" id="ARBA00023002"/>
    </source>
</evidence>
<evidence type="ECO:0000256" key="11">
    <source>
        <dbReference type="ARBA" id="ARBA00049247"/>
    </source>
</evidence>
<keyword evidence="13" id="KW-1133">Transmembrane helix</keyword>
<evidence type="ECO:0000256" key="3">
    <source>
        <dbReference type="ARBA" id="ARBA00009347"/>
    </source>
</evidence>
<feature type="compositionally biased region" description="Polar residues" evidence="12">
    <location>
        <begin position="808"/>
        <end position="827"/>
    </location>
</feature>
<keyword evidence="9" id="KW-0560">Oxidoreductase</keyword>
<dbReference type="GO" id="GO:0004466">
    <property type="term" value="F:long-chain fatty acyl-CoA dehydrogenase activity"/>
    <property type="evidence" value="ECO:0007669"/>
    <property type="project" value="UniProtKB-EC"/>
</dbReference>
<feature type="domain" description="Acyl-CoA dehydrogenase C-terminal bacterial-type" evidence="16">
    <location>
        <begin position="518"/>
        <end position="801"/>
    </location>
</feature>
<name>A0A9E4MZ24_9GAMM</name>
<dbReference type="Pfam" id="PF09317">
    <property type="entry name" value="ACDH_C"/>
    <property type="match status" value="1"/>
</dbReference>
<comment type="catalytic activity">
    <reaction evidence="10">
        <text>a medium-chain 2,3-saturated fatty acyl-CoA + oxidized [electron-transfer flavoprotein] + H(+) = a medium-chain (2E)-enoyl-CoA + reduced [electron-transfer flavoprotein]</text>
        <dbReference type="Rhea" id="RHEA:14477"/>
        <dbReference type="Rhea" id="RHEA-COMP:10685"/>
        <dbReference type="Rhea" id="RHEA-COMP:10686"/>
        <dbReference type="ChEBI" id="CHEBI:15378"/>
        <dbReference type="ChEBI" id="CHEBI:57692"/>
        <dbReference type="ChEBI" id="CHEBI:58307"/>
        <dbReference type="ChEBI" id="CHEBI:83723"/>
        <dbReference type="ChEBI" id="CHEBI:83726"/>
        <dbReference type="EC" id="1.3.8.7"/>
    </reaction>
</comment>
<evidence type="ECO:0000259" key="16">
    <source>
        <dbReference type="Pfam" id="PF09317"/>
    </source>
</evidence>
<dbReference type="FunFam" id="1.20.140.10:FF:000009">
    <property type="entry name" value="Acyl-CoA dehydrogenase"/>
    <property type="match status" value="1"/>
</dbReference>
<comment type="pathway">
    <text evidence="2">Lipid metabolism; fatty acid beta-oxidation.</text>
</comment>
<dbReference type="InterPro" id="IPR015396">
    <property type="entry name" value="FadE_C"/>
</dbReference>
<keyword evidence="13" id="KW-0812">Transmembrane</keyword>
<dbReference type="InterPro" id="IPR037069">
    <property type="entry name" value="AcylCoA_DH/ox_N_sf"/>
</dbReference>
<comment type="similarity">
    <text evidence="3">Belongs to the acyl-CoA dehydrogenase family.</text>
</comment>
<feature type="region of interest" description="Disordered" evidence="12">
    <location>
        <begin position="807"/>
        <end position="827"/>
    </location>
</feature>
<dbReference type="Gene3D" id="1.20.140.10">
    <property type="entry name" value="Butyryl-CoA Dehydrogenase, subunit A, domain 3"/>
    <property type="match status" value="1"/>
</dbReference>
<dbReference type="EC" id="1.3.8.7" evidence="4"/>
<keyword evidence="7" id="KW-0285">Flavoprotein</keyword>
<evidence type="ECO:0000259" key="15">
    <source>
        <dbReference type="Pfam" id="PF02771"/>
    </source>
</evidence>
<organism evidence="17 18">
    <name type="scientific">Candidatus Thiodiazotropha lotti</name>
    <dbReference type="NCBI Taxonomy" id="2792787"/>
    <lineage>
        <taxon>Bacteria</taxon>
        <taxon>Pseudomonadati</taxon>
        <taxon>Pseudomonadota</taxon>
        <taxon>Gammaproteobacteria</taxon>
        <taxon>Chromatiales</taxon>
        <taxon>Sedimenticolaceae</taxon>
        <taxon>Candidatus Thiodiazotropha</taxon>
    </lineage>
</organism>
<proteinExistence type="inferred from homology"/>
<feature type="domain" description="Acyl-CoA dehydrogenase/oxidase N-terminal" evidence="15">
    <location>
        <begin position="143"/>
        <end position="237"/>
    </location>
</feature>
<dbReference type="Pfam" id="PF00441">
    <property type="entry name" value="Acyl-CoA_dh_1"/>
    <property type="match status" value="1"/>
</dbReference>
<dbReference type="Gene3D" id="1.10.540.10">
    <property type="entry name" value="Acyl-CoA dehydrogenase/oxidase, N-terminal domain"/>
    <property type="match status" value="1"/>
</dbReference>
<dbReference type="InterPro" id="IPR046373">
    <property type="entry name" value="Acyl-CoA_Oxase/DH_mid-dom_sf"/>
</dbReference>
<dbReference type="InterPro" id="IPR009100">
    <property type="entry name" value="AcylCoA_DH/oxidase_NM_dom_sf"/>
</dbReference>
<comment type="catalytic activity">
    <reaction evidence="11">
        <text>a long-chain 2,3-saturated fatty acyl-CoA + oxidized [electron-transfer flavoprotein] + H(+) = a long-chain (2E)-enoyl-CoA + reduced [electron-transfer flavoprotein]</text>
        <dbReference type="Rhea" id="RHEA:17721"/>
        <dbReference type="Rhea" id="RHEA-COMP:10685"/>
        <dbReference type="Rhea" id="RHEA-COMP:10686"/>
        <dbReference type="ChEBI" id="CHEBI:15378"/>
        <dbReference type="ChEBI" id="CHEBI:57692"/>
        <dbReference type="ChEBI" id="CHEBI:58307"/>
        <dbReference type="ChEBI" id="CHEBI:83721"/>
        <dbReference type="ChEBI" id="CHEBI:83727"/>
        <dbReference type="EC" id="1.3.8.8"/>
    </reaction>
</comment>
<evidence type="ECO:0000256" key="5">
    <source>
        <dbReference type="ARBA" id="ARBA00012040"/>
    </source>
</evidence>
<dbReference type="SUPFAM" id="SSF47203">
    <property type="entry name" value="Acyl-CoA dehydrogenase C-terminal domain-like"/>
    <property type="match status" value="1"/>
</dbReference>
<dbReference type="GO" id="GO:0033539">
    <property type="term" value="P:fatty acid beta-oxidation using acyl-CoA dehydrogenase"/>
    <property type="evidence" value="ECO:0007669"/>
    <property type="project" value="InterPro"/>
</dbReference>
<evidence type="ECO:0000256" key="6">
    <source>
        <dbReference type="ARBA" id="ARBA00020144"/>
    </source>
</evidence>
<keyword evidence="13" id="KW-0472">Membrane</keyword>
<reference evidence="17" key="1">
    <citation type="journal article" date="2021" name="Proc. Natl. Acad. Sci. U.S.A.">
        <title>Global biogeography of chemosynthetic symbionts reveals both localized and globally distributed symbiont groups. .</title>
        <authorList>
            <person name="Osvatic J.T."/>
            <person name="Wilkins L.G.E."/>
            <person name="Leibrecht L."/>
            <person name="Leray M."/>
            <person name="Zauner S."/>
            <person name="Polzin J."/>
            <person name="Camacho Y."/>
            <person name="Gros O."/>
            <person name="van Gils J.A."/>
            <person name="Eisen J.A."/>
            <person name="Petersen J.M."/>
            <person name="Yuen B."/>
        </authorList>
    </citation>
    <scope>NUCLEOTIDE SEQUENCE</scope>
    <source>
        <strain evidence="17">MAGL173</strain>
    </source>
</reference>
<gene>
    <name evidence="17" type="ORF">JAZ04_00215</name>
</gene>
<evidence type="ECO:0000259" key="14">
    <source>
        <dbReference type="Pfam" id="PF00441"/>
    </source>
</evidence>
<evidence type="ECO:0000256" key="2">
    <source>
        <dbReference type="ARBA" id="ARBA00005005"/>
    </source>
</evidence>
<evidence type="ECO:0000256" key="4">
    <source>
        <dbReference type="ARBA" id="ARBA00012033"/>
    </source>
</evidence>